<evidence type="ECO:0000259" key="1">
    <source>
        <dbReference type="PROSITE" id="PS50075"/>
    </source>
</evidence>
<dbReference type="Proteomes" id="UP001241092">
    <property type="component" value="Chromosome"/>
</dbReference>
<evidence type="ECO:0000313" key="2">
    <source>
        <dbReference type="EMBL" id="BDY32347.1"/>
    </source>
</evidence>
<sequence>MTNDERVAMTFPTEQAPTLAAVTQEIIELIRAEKPIANLSADSSLLDGGLDSLRVMSLVLRIEGRWGIELDADDADDLRTVGDLARLVVQRIEAQS</sequence>
<protein>
    <submittedName>
        <fullName evidence="2">Acyl carrier protein</fullName>
    </submittedName>
</protein>
<name>A0AAI8U1B4_MYCME</name>
<accession>A0AAI8U1B4</accession>
<evidence type="ECO:0000313" key="3">
    <source>
        <dbReference type="Proteomes" id="UP001241092"/>
    </source>
</evidence>
<dbReference type="InterPro" id="IPR036736">
    <property type="entry name" value="ACP-like_sf"/>
</dbReference>
<dbReference type="RefSeq" id="WP_229478147.1">
    <property type="nucleotide sequence ID" value="NZ_AP027452.1"/>
</dbReference>
<dbReference type="PROSITE" id="PS50075">
    <property type="entry name" value="CARRIER"/>
    <property type="match status" value="1"/>
</dbReference>
<gene>
    <name evidence="2" type="primary">acpP</name>
    <name evidence="2" type="ORF">hbim_06311</name>
</gene>
<dbReference type="Pfam" id="PF00550">
    <property type="entry name" value="PP-binding"/>
    <property type="match status" value="1"/>
</dbReference>
<reference evidence="2" key="1">
    <citation type="submission" date="2023-03" db="EMBL/GenBank/DDBJ databases">
        <title>Draft genome sequence of a Mycolicibacterium mageritense strain H4_3_1 isolated from a hybrid biological-inorganic system reactor.</title>
        <authorList>
            <person name="Feng X."/>
            <person name="Kazama D."/>
            <person name="Sato K."/>
            <person name="Kobayashi H."/>
        </authorList>
    </citation>
    <scope>NUCLEOTIDE SEQUENCE</scope>
    <source>
        <strain evidence="2">H4_3_1</strain>
    </source>
</reference>
<proteinExistence type="predicted"/>
<dbReference type="Gene3D" id="1.10.1200.10">
    <property type="entry name" value="ACP-like"/>
    <property type="match status" value="1"/>
</dbReference>
<organism evidence="2 3">
    <name type="scientific">Mycolicibacterium mageritense</name>
    <name type="common">Mycobacterium mageritense</name>
    <dbReference type="NCBI Taxonomy" id="53462"/>
    <lineage>
        <taxon>Bacteria</taxon>
        <taxon>Bacillati</taxon>
        <taxon>Actinomycetota</taxon>
        <taxon>Actinomycetes</taxon>
        <taxon>Mycobacteriales</taxon>
        <taxon>Mycobacteriaceae</taxon>
        <taxon>Mycolicibacterium</taxon>
    </lineage>
</organism>
<feature type="domain" description="Carrier" evidence="1">
    <location>
        <begin position="17"/>
        <end position="92"/>
    </location>
</feature>
<dbReference type="EMBL" id="AP027452">
    <property type="protein sequence ID" value="BDY32347.1"/>
    <property type="molecule type" value="Genomic_DNA"/>
</dbReference>
<dbReference type="InterPro" id="IPR009081">
    <property type="entry name" value="PP-bd_ACP"/>
</dbReference>
<dbReference type="SUPFAM" id="SSF47336">
    <property type="entry name" value="ACP-like"/>
    <property type="match status" value="1"/>
</dbReference>
<dbReference type="AlphaFoldDB" id="A0AAI8U1B4"/>